<keyword evidence="3" id="KW-1185">Reference proteome</keyword>
<sequence>MNRKVLYSLAFVFLVAGILFASHFDANPSSYVLIKPEEPISNINKENFDKMMSVLMHQRCVNCHPNDNIPKQGDDRHPHYFGMSRGASNHGYEATKCATCHQDENNNYSGVPGAPEWSLAPEKMKWEGLTSVEIAESMLDPERNGGRNHEEVMHHLTEHELVLWAWDPGVDANGVPREKPPVALDEYIKVVKEWFEDGAVIPSE</sequence>
<evidence type="ECO:0000313" key="3">
    <source>
        <dbReference type="Proteomes" id="UP000184432"/>
    </source>
</evidence>
<protein>
    <submittedName>
        <fullName evidence="2">Uncharacterized protein</fullName>
    </submittedName>
</protein>
<feature type="signal peptide" evidence="1">
    <location>
        <begin position="1"/>
        <end position="21"/>
    </location>
</feature>
<dbReference type="RefSeq" id="WP_073316456.1">
    <property type="nucleotide sequence ID" value="NZ_FQYP01000005.1"/>
</dbReference>
<dbReference type="Proteomes" id="UP000184432">
    <property type="component" value="Unassembled WGS sequence"/>
</dbReference>
<accession>A0A1M6GG58</accession>
<dbReference type="AlphaFoldDB" id="A0A1M6GG58"/>
<proteinExistence type="predicted"/>
<dbReference type="STRING" id="570521.SAMN04488508_105260"/>
<feature type="chain" id="PRO_5013133240" evidence="1">
    <location>
        <begin position="22"/>
        <end position="204"/>
    </location>
</feature>
<reference evidence="3" key="1">
    <citation type="submission" date="2016-11" db="EMBL/GenBank/DDBJ databases">
        <authorList>
            <person name="Varghese N."/>
            <person name="Submissions S."/>
        </authorList>
    </citation>
    <scope>NUCLEOTIDE SEQUENCE [LARGE SCALE GENOMIC DNA]</scope>
    <source>
        <strain evidence="3">DSM 22623</strain>
    </source>
</reference>
<dbReference type="SUPFAM" id="SSF48695">
    <property type="entry name" value="Multiheme cytochromes"/>
    <property type="match status" value="1"/>
</dbReference>
<evidence type="ECO:0000256" key="1">
    <source>
        <dbReference type="SAM" id="SignalP"/>
    </source>
</evidence>
<evidence type="ECO:0000313" key="2">
    <source>
        <dbReference type="EMBL" id="SHJ08861.1"/>
    </source>
</evidence>
<dbReference type="OrthoDB" id="656942at2"/>
<dbReference type="Gene3D" id="1.10.1130.10">
    <property type="entry name" value="Flavocytochrome C3, Chain A"/>
    <property type="match status" value="1"/>
</dbReference>
<gene>
    <name evidence="2" type="ORF">SAMN04488508_105260</name>
</gene>
<dbReference type="EMBL" id="FQYP01000005">
    <property type="protein sequence ID" value="SHJ08861.1"/>
    <property type="molecule type" value="Genomic_DNA"/>
</dbReference>
<name>A0A1M6GG58_9FLAO</name>
<keyword evidence="1" id="KW-0732">Signal</keyword>
<dbReference type="InterPro" id="IPR036280">
    <property type="entry name" value="Multihaem_cyt_sf"/>
</dbReference>
<organism evidence="2 3">
    <name type="scientific">Aquimarina spongiae</name>
    <dbReference type="NCBI Taxonomy" id="570521"/>
    <lineage>
        <taxon>Bacteria</taxon>
        <taxon>Pseudomonadati</taxon>
        <taxon>Bacteroidota</taxon>
        <taxon>Flavobacteriia</taxon>
        <taxon>Flavobacteriales</taxon>
        <taxon>Flavobacteriaceae</taxon>
        <taxon>Aquimarina</taxon>
    </lineage>
</organism>